<dbReference type="EMBL" id="VSRR010005429">
    <property type="protein sequence ID" value="MPC42411.1"/>
    <property type="molecule type" value="Genomic_DNA"/>
</dbReference>
<dbReference type="AlphaFoldDB" id="A0A5B7F5T3"/>
<evidence type="ECO:0000313" key="1">
    <source>
        <dbReference type="EMBL" id="MPC42411.1"/>
    </source>
</evidence>
<accession>A0A5B7F5T3</accession>
<protein>
    <recommendedName>
        <fullName evidence="3">Endonuclease/exonuclease/phosphatase domain-containing protein</fullName>
    </recommendedName>
</protein>
<sequence>MFPDTPTILDLFLTSNPAYAVTLSFPLGSSDHNFISVSYSISPISPQDPPEQRCLCRFASASWQDLRRYYDDFPWDDYCFCAERITEVIVSGMEA</sequence>
<name>A0A5B7F5T3_PORTR</name>
<keyword evidence="2" id="KW-1185">Reference proteome</keyword>
<evidence type="ECO:0000313" key="2">
    <source>
        <dbReference type="Proteomes" id="UP000324222"/>
    </source>
</evidence>
<reference evidence="1 2" key="1">
    <citation type="submission" date="2019-05" db="EMBL/GenBank/DDBJ databases">
        <title>Another draft genome of Portunus trituberculatus and its Hox gene families provides insights of decapod evolution.</title>
        <authorList>
            <person name="Jeong J.-H."/>
            <person name="Song I."/>
            <person name="Kim S."/>
            <person name="Choi T."/>
            <person name="Kim D."/>
            <person name="Ryu S."/>
            <person name="Kim W."/>
        </authorList>
    </citation>
    <scope>NUCLEOTIDE SEQUENCE [LARGE SCALE GENOMIC DNA]</scope>
    <source>
        <tissue evidence="1">Muscle</tissue>
    </source>
</reference>
<dbReference type="Proteomes" id="UP000324222">
    <property type="component" value="Unassembled WGS sequence"/>
</dbReference>
<comment type="caution">
    <text evidence="1">The sequence shown here is derived from an EMBL/GenBank/DDBJ whole genome shotgun (WGS) entry which is preliminary data.</text>
</comment>
<organism evidence="1 2">
    <name type="scientific">Portunus trituberculatus</name>
    <name type="common">Swimming crab</name>
    <name type="synonym">Neptunus trituberculatus</name>
    <dbReference type="NCBI Taxonomy" id="210409"/>
    <lineage>
        <taxon>Eukaryota</taxon>
        <taxon>Metazoa</taxon>
        <taxon>Ecdysozoa</taxon>
        <taxon>Arthropoda</taxon>
        <taxon>Crustacea</taxon>
        <taxon>Multicrustacea</taxon>
        <taxon>Malacostraca</taxon>
        <taxon>Eumalacostraca</taxon>
        <taxon>Eucarida</taxon>
        <taxon>Decapoda</taxon>
        <taxon>Pleocyemata</taxon>
        <taxon>Brachyura</taxon>
        <taxon>Eubrachyura</taxon>
        <taxon>Portunoidea</taxon>
        <taxon>Portunidae</taxon>
        <taxon>Portuninae</taxon>
        <taxon>Portunus</taxon>
    </lineage>
</organism>
<gene>
    <name evidence="1" type="ORF">E2C01_036032</name>
</gene>
<proteinExistence type="predicted"/>
<evidence type="ECO:0008006" key="3">
    <source>
        <dbReference type="Google" id="ProtNLM"/>
    </source>
</evidence>